<protein>
    <recommendedName>
        <fullName evidence="5">Lipoprotein</fullName>
    </recommendedName>
</protein>
<dbReference type="Proteomes" id="UP000539313">
    <property type="component" value="Unassembled WGS sequence"/>
</dbReference>
<accession>A0A7W3MW19</accession>
<dbReference type="RefSeq" id="WP_182704861.1">
    <property type="nucleotide sequence ID" value="NZ_JACJII010000001.1"/>
</dbReference>
<keyword evidence="4" id="KW-1185">Reference proteome</keyword>
<evidence type="ECO:0000256" key="2">
    <source>
        <dbReference type="SAM" id="SignalP"/>
    </source>
</evidence>
<evidence type="ECO:0000256" key="1">
    <source>
        <dbReference type="SAM" id="MobiDB-lite"/>
    </source>
</evidence>
<evidence type="ECO:0008006" key="5">
    <source>
        <dbReference type="Google" id="ProtNLM"/>
    </source>
</evidence>
<proteinExistence type="predicted"/>
<gene>
    <name evidence="3" type="ORF">HNR21_001846</name>
</gene>
<feature type="chain" id="PRO_5038568844" description="Lipoprotein" evidence="2">
    <location>
        <begin position="24"/>
        <end position="152"/>
    </location>
</feature>
<feature type="signal peptide" evidence="2">
    <location>
        <begin position="1"/>
        <end position="23"/>
    </location>
</feature>
<comment type="caution">
    <text evidence="3">The sequence shown here is derived from an EMBL/GenBank/DDBJ whole genome shotgun (WGS) entry which is preliminary data.</text>
</comment>
<evidence type="ECO:0000313" key="3">
    <source>
        <dbReference type="EMBL" id="MBA9002964.1"/>
    </source>
</evidence>
<sequence>MRRFLAALVPVLVPALTSCGSPAQEAGPAPSKPAAPASPTSAPPSVPPSPTRTPTTETEDCFDGDCLLEVTRPVDIELDRKKFYYPGFSVVSVDENSLTYHVEYPHGGGAEQVLSPGGGSSFGFRDNPSVEVRLVSIKDGKALLSISPGTSP</sequence>
<reference evidence="3 4" key="1">
    <citation type="submission" date="2020-08" db="EMBL/GenBank/DDBJ databases">
        <title>Sequencing the genomes of 1000 actinobacteria strains.</title>
        <authorList>
            <person name="Klenk H.-P."/>
        </authorList>
    </citation>
    <scope>NUCLEOTIDE SEQUENCE [LARGE SCALE GENOMIC DNA]</scope>
    <source>
        <strain evidence="3 4">DSM 45823</strain>
    </source>
</reference>
<keyword evidence="2" id="KW-0732">Signal</keyword>
<name>A0A7W3MW19_9ACTN</name>
<organism evidence="3 4">
    <name type="scientific">Thermomonospora cellulosilytica</name>
    <dbReference type="NCBI Taxonomy" id="1411118"/>
    <lineage>
        <taxon>Bacteria</taxon>
        <taxon>Bacillati</taxon>
        <taxon>Actinomycetota</taxon>
        <taxon>Actinomycetes</taxon>
        <taxon>Streptosporangiales</taxon>
        <taxon>Thermomonosporaceae</taxon>
        <taxon>Thermomonospora</taxon>
    </lineage>
</organism>
<dbReference type="EMBL" id="JACJII010000001">
    <property type="protein sequence ID" value="MBA9002964.1"/>
    <property type="molecule type" value="Genomic_DNA"/>
</dbReference>
<dbReference type="PROSITE" id="PS51257">
    <property type="entry name" value="PROKAR_LIPOPROTEIN"/>
    <property type="match status" value="1"/>
</dbReference>
<feature type="compositionally biased region" description="Low complexity" evidence="1">
    <location>
        <begin position="28"/>
        <end position="40"/>
    </location>
</feature>
<dbReference type="AlphaFoldDB" id="A0A7W3MW19"/>
<feature type="region of interest" description="Disordered" evidence="1">
    <location>
        <begin position="19"/>
        <end position="60"/>
    </location>
</feature>
<evidence type="ECO:0000313" key="4">
    <source>
        <dbReference type="Proteomes" id="UP000539313"/>
    </source>
</evidence>
<feature type="compositionally biased region" description="Pro residues" evidence="1">
    <location>
        <begin position="41"/>
        <end position="51"/>
    </location>
</feature>